<dbReference type="Gene3D" id="3.40.1580.10">
    <property type="entry name" value="SMI1/KNR4-like"/>
    <property type="match status" value="1"/>
</dbReference>
<keyword evidence="1" id="KW-0472">Membrane</keyword>
<dbReference type="InterPro" id="IPR037883">
    <property type="entry name" value="Knr4/Smi1-like_sf"/>
</dbReference>
<comment type="caution">
    <text evidence="2">The sequence shown here is derived from an EMBL/GenBank/DDBJ whole genome shotgun (WGS) entry which is preliminary data.</text>
</comment>
<sequence>MYIIFVVFFSLLKMFFTSSIFTFMIQGYLHLFPNYIAKSGPTVGLSEQFLSRYPKLPIEYIDFLNSFSLLANKADTTWFNSITDFNEDEVEEFRWDEFERESMEALEGDATAQGLVSDFWDRHIPIILSVEGGYSHFSIGVGENNWGKIYFGGEPEYEEVEWVADSFLMFMEALAEGRLIDKYERLFR</sequence>
<evidence type="ECO:0000313" key="2">
    <source>
        <dbReference type="EMBL" id="TDQ81306.1"/>
    </source>
</evidence>
<protein>
    <recommendedName>
        <fullName evidence="4">SMI1/KNR4 family protein SUKH-1</fullName>
    </recommendedName>
</protein>
<organism evidence="2 3">
    <name type="scientific">Sphingobacterium yanglingense</name>
    <dbReference type="NCBI Taxonomy" id="1437280"/>
    <lineage>
        <taxon>Bacteria</taxon>
        <taxon>Pseudomonadati</taxon>
        <taxon>Bacteroidota</taxon>
        <taxon>Sphingobacteriia</taxon>
        <taxon>Sphingobacteriales</taxon>
        <taxon>Sphingobacteriaceae</taxon>
        <taxon>Sphingobacterium</taxon>
    </lineage>
</organism>
<gene>
    <name evidence="2" type="ORF">CLV99_0429</name>
</gene>
<keyword evidence="3" id="KW-1185">Reference proteome</keyword>
<evidence type="ECO:0000256" key="1">
    <source>
        <dbReference type="SAM" id="Phobius"/>
    </source>
</evidence>
<reference evidence="2 3" key="1">
    <citation type="submission" date="2019-03" db="EMBL/GenBank/DDBJ databases">
        <title>Genomic Encyclopedia of Archaeal and Bacterial Type Strains, Phase II (KMG-II): from individual species to whole genera.</title>
        <authorList>
            <person name="Goeker M."/>
        </authorList>
    </citation>
    <scope>NUCLEOTIDE SEQUENCE [LARGE SCALE GENOMIC DNA]</scope>
    <source>
        <strain evidence="2 3">DSM 28353</strain>
    </source>
</reference>
<proteinExistence type="predicted"/>
<name>A0A4R6WL82_9SPHI</name>
<evidence type="ECO:0000313" key="3">
    <source>
        <dbReference type="Proteomes" id="UP000295292"/>
    </source>
</evidence>
<accession>A0A4R6WL82</accession>
<dbReference type="SUPFAM" id="SSF160631">
    <property type="entry name" value="SMI1/KNR4-like"/>
    <property type="match status" value="1"/>
</dbReference>
<feature type="transmembrane region" description="Helical" evidence="1">
    <location>
        <begin position="6"/>
        <end position="29"/>
    </location>
</feature>
<keyword evidence="1" id="KW-0812">Transmembrane</keyword>
<dbReference type="EMBL" id="SNYV01000004">
    <property type="protein sequence ID" value="TDQ81306.1"/>
    <property type="molecule type" value="Genomic_DNA"/>
</dbReference>
<dbReference type="AlphaFoldDB" id="A0A4R6WL82"/>
<keyword evidence="1" id="KW-1133">Transmembrane helix</keyword>
<dbReference type="Proteomes" id="UP000295292">
    <property type="component" value="Unassembled WGS sequence"/>
</dbReference>
<evidence type="ECO:0008006" key="4">
    <source>
        <dbReference type="Google" id="ProtNLM"/>
    </source>
</evidence>